<organism evidence="1 2">
    <name type="scientific">Oopsacas minuta</name>
    <dbReference type="NCBI Taxonomy" id="111878"/>
    <lineage>
        <taxon>Eukaryota</taxon>
        <taxon>Metazoa</taxon>
        <taxon>Porifera</taxon>
        <taxon>Hexactinellida</taxon>
        <taxon>Hexasterophora</taxon>
        <taxon>Lyssacinosida</taxon>
        <taxon>Leucopsacidae</taxon>
        <taxon>Oopsacas</taxon>
    </lineage>
</organism>
<comment type="caution">
    <text evidence="1">The sequence shown here is derived from an EMBL/GenBank/DDBJ whole genome shotgun (WGS) entry which is preliminary data.</text>
</comment>
<dbReference type="PANTHER" id="PTHR45913:SF5">
    <property type="entry name" value="GENERAL TRANSCRIPTION FACTOR II-I REPEAT DOMAIN-CONTAINING PROTEIN 2A-LIKE PROTEIN"/>
    <property type="match status" value="1"/>
</dbReference>
<name>A0AAV7JQZ0_9METZ</name>
<sequence>MFIEGQNDKSICVICIEIVSEKVRKIGKTFTAKHKDFNENYPLDSHLGSLNSYNNLKFEENIFVKRIKLETTYNDVSAAQIISIALADSVIDEEMLQLISLPTTGEDMIRALVNCLKVKNISFDKISSFATDGAQSMVGCHEGLVAILRKSGLFPNFVAYH</sequence>
<accession>A0AAV7JQZ0</accession>
<proteinExistence type="predicted"/>
<dbReference type="EMBL" id="JAKMXF010000306">
    <property type="protein sequence ID" value="KAI6651284.1"/>
    <property type="molecule type" value="Genomic_DNA"/>
</dbReference>
<keyword evidence="2" id="KW-1185">Reference proteome</keyword>
<evidence type="ECO:0000313" key="2">
    <source>
        <dbReference type="Proteomes" id="UP001165289"/>
    </source>
</evidence>
<gene>
    <name evidence="1" type="ORF">LOD99_5432</name>
</gene>
<dbReference type="AlphaFoldDB" id="A0AAV7JQZ0"/>
<evidence type="ECO:0000313" key="1">
    <source>
        <dbReference type="EMBL" id="KAI6651284.1"/>
    </source>
</evidence>
<protein>
    <submittedName>
        <fullName evidence="1">General transcription factor II-I repeat domain-containing protein 2-like</fullName>
    </submittedName>
</protein>
<dbReference type="PANTHER" id="PTHR45913">
    <property type="entry name" value="EPM2A-INTERACTING PROTEIN 1"/>
    <property type="match status" value="1"/>
</dbReference>
<reference evidence="1 2" key="1">
    <citation type="journal article" date="2023" name="BMC Biol.">
        <title>The compact genome of the sponge Oopsacas minuta (Hexactinellida) is lacking key metazoan core genes.</title>
        <authorList>
            <person name="Santini S."/>
            <person name="Schenkelaars Q."/>
            <person name="Jourda C."/>
            <person name="Duchesne M."/>
            <person name="Belahbib H."/>
            <person name="Rocher C."/>
            <person name="Selva M."/>
            <person name="Riesgo A."/>
            <person name="Vervoort M."/>
            <person name="Leys S.P."/>
            <person name="Kodjabachian L."/>
            <person name="Le Bivic A."/>
            <person name="Borchiellini C."/>
            <person name="Claverie J.M."/>
            <person name="Renard E."/>
        </authorList>
    </citation>
    <scope>NUCLEOTIDE SEQUENCE [LARGE SCALE GENOMIC DNA]</scope>
    <source>
        <strain evidence="1">SPO-2</strain>
    </source>
</reference>
<dbReference type="Proteomes" id="UP001165289">
    <property type="component" value="Unassembled WGS sequence"/>
</dbReference>